<evidence type="ECO:0000313" key="5">
    <source>
        <dbReference type="Proteomes" id="UP000589984"/>
    </source>
</evidence>
<evidence type="ECO:0000256" key="2">
    <source>
        <dbReference type="ARBA" id="ARBA00023315"/>
    </source>
</evidence>
<comment type="caution">
    <text evidence="4">The sequence shown here is derived from an EMBL/GenBank/DDBJ whole genome shotgun (WGS) entry which is preliminary data.</text>
</comment>
<evidence type="ECO:0000256" key="1">
    <source>
        <dbReference type="ARBA" id="ARBA00022679"/>
    </source>
</evidence>
<dbReference type="EMBL" id="JABWCV010000004">
    <property type="protein sequence ID" value="NVF13366.1"/>
    <property type="molecule type" value="Genomic_DNA"/>
</dbReference>
<keyword evidence="1 4" id="KW-0808">Transferase</keyword>
<dbReference type="PANTHER" id="PTHR43420">
    <property type="entry name" value="ACETYLTRANSFERASE"/>
    <property type="match status" value="1"/>
</dbReference>
<proteinExistence type="predicted"/>
<dbReference type="PANTHER" id="PTHR43420:SF12">
    <property type="entry name" value="N-ACETYLTRANSFERASE DOMAIN-CONTAINING PROTEIN"/>
    <property type="match status" value="1"/>
</dbReference>
<dbReference type="Gene3D" id="3.40.630.30">
    <property type="match status" value="1"/>
</dbReference>
<evidence type="ECO:0000313" key="4">
    <source>
        <dbReference type="EMBL" id="NVF13366.1"/>
    </source>
</evidence>
<dbReference type="PROSITE" id="PS51186">
    <property type="entry name" value="GNAT"/>
    <property type="match status" value="1"/>
</dbReference>
<dbReference type="RefSeq" id="WP_176302503.1">
    <property type="nucleotide sequence ID" value="NZ_JABWCV010000004.1"/>
</dbReference>
<dbReference type="GO" id="GO:0016747">
    <property type="term" value="F:acyltransferase activity, transferring groups other than amino-acyl groups"/>
    <property type="evidence" value="ECO:0007669"/>
    <property type="project" value="InterPro"/>
</dbReference>
<dbReference type="CDD" id="cd04301">
    <property type="entry name" value="NAT_SF"/>
    <property type="match status" value="1"/>
</dbReference>
<dbReference type="Proteomes" id="UP000589984">
    <property type="component" value="Unassembled WGS sequence"/>
</dbReference>
<protein>
    <submittedName>
        <fullName evidence="4">GNAT family N-acetyltransferase</fullName>
    </submittedName>
</protein>
<dbReference type="AlphaFoldDB" id="A0A7Y6V8G3"/>
<name>A0A7Y6V8G3_9GAMM</name>
<sequence>MITELSVEHLALLTALEGQAQSGTSDSQMLEALGSQDTCVVGWWQGEKLQGYAIVARLPFEAELQAIGVVPECRRSGAGLALMEAVLTQAQRWSSERLLLEVRVGNLSAIRLYQRMGLTEDGYRKGYYPAQAAHSAPSDPAAQSTAGREDALLMSRTL</sequence>
<dbReference type="SUPFAM" id="SSF55729">
    <property type="entry name" value="Acyl-CoA N-acyltransferases (Nat)"/>
    <property type="match status" value="1"/>
</dbReference>
<evidence type="ECO:0000259" key="3">
    <source>
        <dbReference type="PROSITE" id="PS51186"/>
    </source>
</evidence>
<keyword evidence="2" id="KW-0012">Acyltransferase</keyword>
<dbReference type="InterPro" id="IPR000182">
    <property type="entry name" value="GNAT_dom"/>
</dbReference>
<dbReference type="Pfam" id="PF00583">
    <property type="entry name" value="Acetyltransf_1"/>
    <property type="match status" value="1"/>
</dbReference>
<gene>
    <name evidence="4" type="ORF">HUO07_04170</name>
</gene>
<dbReference type="InterPro" id="IPR016181">
    <property type="entry name" value="Acyl_CoA_acyltransferase"/>
</dbReference>
<feature type="domain" description="N-acetyltransferase" evidence="3">
    <location>
        <begin position="1"/>
        <end position="158"/>
    </location>
</feature>
<organism evidence="4 5">
    <name type="scientific">Vreelandella maris</name>
    <dbReference type="NCBI Taxonomy" id="2729617"/>
    <lineage>
        <taxon>Bacteria</taxon>
        <taxon>Pseudomonadati</taxon>
        <taxon>Pseudomonadota</taxon>
        <taxon>Gammaproteobacteria</taxon>
        <taxon>Oceanospirillales</taxon>
        <taxon>Halomonadaceae</taxon>
        <taxon>Vreelandella</taxon>
    </lineage>
</organism>
<dbReference type="InterPro" id="IPR050680">
    <property type="entry name" value="YpeA/RimI_acetyltransf"/>
</dbReference>
<accession>A0A7Y6V8G3</accession>
<reference evidence="4 5" key="1">
    <citation type="submission" date="2020-06" db="EMBL/GenBank/DDBJ databases">
        <title>Halomonas sp. QX-1 draft genome sequence.</title>
        <authorList>
            <person name="Qiu X."/>
        </authorList>
    </citation>
    <scope>NUCLEOTIDE SEQUENCE [LARGE SCALE GENOMIC DNA]</scope>
    <source>
        <strain evidence="4 5">QX-1</strain>
    </source>
</reference>
<keyword evidence="5" id="KW-1185">Reference proteome</keyword>